<protein>
    <submittedName>
        <fullName evidence="1">Uncharacterized protein</fullName>
    </submittedName>
</protein>
<gene>
    <name evidence="1" type="ORF">ACFPCY_16445</name>
</gene>
<evidence type="ECO:0000313" key="1">
    <source>
        <dbReference type="EMBL" id="MFC4908915.1"/>
    </source>
</evidence>
<dbReference type="Proteomes" id="UP001595872">
    <property type="component" value="Unassembled WGS sequence"/>
</dbReference>
<sequence length="82" mass="9412">MPDTTYYALVNDDHPAERPAGLVRRIHTVPVPTDEILTRDLTWQPTDFLHRYWLGHNDQDYVEITEAHADAVIDAWRSAANG</sequence>
<keyword evidence="2" id="KW-1185">Reference proteome</keyword>
<name>A0ABV9TXM8_9ACTN</name>
<dbReference type="EMBL" id="JBHSIT010000004">
    <property type="protein sequence ID" value="MFC4908915.1"/>
    <property type="molecule type" value="Genomic_DNA"/>
</dbReference>
<reference evidence="2" key="1">
    <citation type="journal article" date="2019" name="Int. J. Syst. Evol. Microbiol.">
        <title>The Global Catalogue of Microorganisms (GCM) 10K type strain sequencing project: providing services to taxonomists for standard genome sequencing and annotation.</title>
        <authorList>
            <consortium name="The Broad Institute Genomics Platform"/>
            <consortium name="The Broad Institute Genome Sequencing Center for Infectious Disease"/>
            <person name="Wu L."/>
            <person name="Ma J."/>
        </authorList>
    </citation>
    <scope>NUCLEOTIDE SEQUENCE [LARGE SCALE GENOMIC DNA]</scope>
    <source>
        <strain evidence="2">KLKA75</strain>
    </source>
</reference>
<accession>A0ABV9TXM8</accession>
<evidence type="ECO:0000313" key="2">
    <source>
        <dbReference type="Proteomes" id="UP001595872"/>
    </source>
</evidence>
<organism evidence="1 2">
    <name type="scientific">Actinomadura gamaensis</name>
    <dbReference type="NCBI Taxonomy" id="1763541"/>
    <lineage>
        <taxon>Bacteria</taxon>
        <taxon>Bacillati</taxon>
        <taxon>Actinomycetota</taxon>
        <taxon>Actinomycetes</taxon>
        <taxon>Streptosporangiales</taxon>
        <taxon>Thermomonosporaceae</taxon>
        <taxon>Actinomadura</taxon>
    </lineage>
</organism>
<dbReference type="RefSeq" id="WP_378255982.1">
    <property type="nucleotide sequence ID" value="NZ_JBHSIT010000004.1"/>
</dbReference>
<proteinExistence type="predicted"/>
<comment type="caution">
    <text evidence="1">The sequence shown here is derived from an EMBL/GenBank/DDBJ whole genome shotgun (WGS) entry which is preliminary data.</text>
</comment>